<keyword evidence="4 8" id="KW-0802">TPR repeat</keyword>
<evidence type="ECO:0000256" key="8">
    <source>
        <dbReference type="PROSITE-ProRule" id="PRU00339"/>
    </source>
</evidence>
<accession>A0A9D9NHM2</accession>
<comment type="caution">
    <text evidence="10">The sequence shown here is derived from an EMBL/GenBank/DDBJ whole genome shotgun (WGS) entry which is preliminary data.</text>
</comment>
<keyword evidence="2" id="KW-0812">Transmembrane</keyword>
<dbReference type="PROSITE" id="PS50005">
    <property type="entry name" value="TPR"/>
    <property type="match status" value="2"/>
</dbReference>
<feature type="repeat" description="TPR" evidence="8">
    <location>
        <begin position="309"/>
        <end position="342"/>
    </location>
</feature>
<evidence type="ECO:0000256" key="4">
    <source>
        <dbReference type="ARBA" id="ARBA00022803"/>
    </source>
</evidence>
<protein>
    <submittedName>
        <fullName evidence="10">Tetratricopeptide repeat protein</fullName>
    </submittedName>
</protein>
<keyword evidence="9" id="KW-0732">Signal</keyword>
<evidence type="ECO:0000256" key="6">
    <source>
        <dbReference type="ARBA" id="ARBA00023136"/>
    </source>
</evidence>
<evidence type="ECO:0000256" key="2">
    <source>
        <dbReference type="ARBA" id="ARBA00022692"/>
    </source>
</evidence>
<organism evidence="10 11">
    <name type="scientific">Candidatus Merdivivens pullicola</name>
    <dbReference type="NCBI Taxonomy" id="2840872"/>
    <lineage>
        <taxon>Bacteria</taxon>
        <taxon>Pseudomonadati</taxon>
        <taxon>Bacteroidota</taxon>
        <taxon>Bacteroidia</taxon>
        <taxon>Bacteroidales</taxon>
        <taxon>Muribaculaceae</taxon>
        <taxon>Muribaculaceae incertae sedis</taxon>
        <taxon>Candidatus Merdivivens</taxon>
    </lineage>
</organism>
<keyword evidence="5" id="KW-1133">Transmembrane helix</keyword>
<reference evidence="10" key="1">
    <citation type="submission" date="2020-10" db="EMBL/GenBank/DDBJ databases">
        <authorList>
            <person name="Gilroy R."/>
        </authorList>
    </citation>
    <scope>NUCLEOTIDE SEQUENCE</scope>
    <source>
        <strain evidence="10">B1-8020</strain>
    </source>
</reference>
<sequence>MKRLFIAISLLLSFQLAGAQTQSKAVTDAIAGVDKAKAALENPKKAVKPASWISLGEAYVKAFQAPSAGIIYASKPQVMMMLGNVPPVSSEMRVLSGVQYQADVYPEFTLYYDASGMLVIIEVTKPAYSDIDPLAEAVKAFVKAGELETKEKGLEKIKGQLENVSSLYFNDGSVMFNLGRYADASDDFMKCVDIAALDIIGKVDTLSIFNAGFTAYMANDTVRAVDMLEKCVELGYFVDGDVYARLGELYLGKGDVQKGKAIFEEGFKLFPANQGLIIGLINYYLDTKENPDKLFELIAEAKANEPTNASLYYVEGDVYKGLGDVQKALDCYYQSYEIDNNYHYGLFAAGALWYDEAVRVSELAQKEMDNDKYNALVEEFEGYMINAIEPFEKLFNVAVDPEFKRAAAEYLKSINFRFRDRDQKYADAYDKYNNYLNSNN</sequence>
<feature type="signal peptide" evidence="9">
    <location>
        <begin position="1"/>
        <end position="19"/>
    </location>
</feature>
<dbReference type="GO" id="GO:0016020">
    <property type="term" value="C:membrane"/>
    <property type="evidence" value="ECO:0007669"/>
    <property type="project" value="UniProtKB-SubCell"/>
</dbReference>
<dbReference type="InterPro" id="IPR011990">
    <property type="entry name" value="TPR-like_helical_dom_sf"/>
</dbReference>
<keyword evidence="6" id="KW-0472">Membrane</keyword>
<dbReference type="AlphaFoldDB" id="A0A9D9NHM2"/>
<dbReference type="Gene3D" id="1.25.40.10">
    <property type="entry name" value="Tetratricopeptide repeat domain"/>
    <property type="match status" value="2"/>
</dbReference>
<dbReference type="EMBL" id="JADIMA010000072">
    <property type="protein sequence ID" value="MBO8473433.1"/>
    <property type="molecule type" value="Genomic_DNA"/>
</dbReference>
<dbReference type="Pfam" id="PF13181">
    <property type="entry name" value="TPR_8"/>
    <property type="match status" value="2"/>
</dbReference>
<comment type="similarity">
    <text evidence="7">Belongs to the Tom70 family.</text>
</comment>
<evidence type="ECO:0000256" key="1">
    <source>
        <dbReference type="ARBA" id="ARBA00004167"/>
    </source>
</evidence>
<keyword evidence="3" id="KW-0677">Repeat</keyword>
<dbReference type="PANTHER" id="PTHR46208">
    <property type="entry name" value="MITOCHONDRIAL IMPORT RECEPTOR SUBUNIT TOM70"/>
    <property type="match status" value="1"/>
</dbReference>
<feature type="chain" id="PRO_5038462246" evidence="9">
    <location>
        <begin position="20"/>
        <end position="440"/>
    </location>
</feature>
<proteinExistence type="inferred from homology"/>
<dbReference type="PANTHER" id="PTHR46208:SF1">
    <property type="entry name" value="MITOCHONDRIAL IMPORT RECEPTOR SUBUNIT TOM70"/>
    <property type="match status" value="1"/>
</dbReference>
<gene>
    <name evidence="10" type="ORF">IAB81_07385</name>
</gene>
<evidence type="ECO:0000256" key="9">
    <source>
        <dbReference type="SAM" id="SignalP"/>
    </source>
</evidence>
<comment type="subcellular location">
    <subcellularLocation>
        <location evidence="1">Membrane</location>
        <topology evidence="1">Single-pass membrane protein</topology>
    </subcellularLocation>
</comment>
<dbReference type="Proteomes" id="UP000823604">
    <property type="component" value="Unassembled WGS sequence"/>
</dbReference>
<dbReference type="SUPFAM" id="SSF48452">
    <property type="entry name" value="TPR-like"/>
    <property type="match status" value="1"/>
</dbReference>
<name>A0A9D9NHM2_9BACT</name>
<dbReference type="SMART" id="SM00028">
    <property type="entry name" value="TPR"/>
    <property type="match status" value="3"/>
</dbReference>
<evidence type="ECO:0000256" key="7">
    <source>
        <dbReference type="ARBA" id="ARBA00038030"/>
    </source>
</evidence>
<dbReference type="InterPro" id="IPR019734">
    <property type="entry name" value="TPR_rpt"/>
</dbReference>
<evidence type="ECO:0000256" key="5">
    <source>
        <dbReference type="ARBA" id="ARBA00022989"/>
    </source>
</evidence>
<evidence type="ECO:0000256" key="3">
    <source>
        <dbReference type="ARBA" id="ARBA00022737"/>
    </source>
</evidence>
<feature type="repeat" description="TPR" evidence="8">
    <location>
        <begin position="240"/>
        <end position="273"/>
    </location>
</feature>
<reference evidence="10" key="2">
    <citation type="journal article" date="2021" name="PeerJ">
        <title>Extensive microbial diversity within the chicken gut microbiome revealed by metagenomics and culture.</title>
        <authorList>
            <person name="Gilroy R."/>
            <person name="Ravi A."/>
            <person name="Getino M."/>
            <person name="Pursley I."/>
            <person name="Horton D.L."/>
            <person name="Alikhan N.F."/>
            <person name="Baker D."/>
            <person name="Gharbi K."/>
            <person name="Hall N."/>
            <person name="Watson M."/>
            <person name="Adriaenssens E.M."/>
            <person name="Foster-Nyarko E."/>
            <person name="Jarju S."/>
            <person name="Secka A."/>
            <person name="Antonio M."/>
            <person name="Oren A."/>
            <person name="Chaudhuri R.R."/>
            <person name="La Ragione R."/>
            <person name="Hildebrand F."/>
            <person name="Pallen M.J."/>
        </authorList>
    </citation>
    <scope>NUCLEOTIDE SEQUENCE</scope>
    <source>
        <strain evidence="10">B1-8020</strain>
    </source>
</reference>
<evidence type="ECO:0000313" key="11">
    <source>
        <dbReference type="Proteomes" id="UP000823604"/>
    </source>
</evidence>
<evidence type="ECO:0000313" key="10">
    <source>
        <dbReference type="EMBL" id="MBO8473433.1"/>
    </source>
</evidence>